<dbReference type="GO" id="GO:0008198">
    <property type="term" value="F:ferrous iron binding"/>
    <property type="evidence" value="ECO:0007669"/>
    <property type="project" value="InterPro"/>
</dbReference>
<protein>
    <submittedName>
        <fullName evidence="7">Extradiol aromatic ring-opening dioxygenase</fullName>
    </submittedName>
</protein>
<gene>
    <name evidence="7" type="ORF">EJ06DRAFT_500414</name>
</gene>
<evidence type="ECO:0000259" key="6">
    <source>
        <dbReference type="Pfam" id="PF02900"/>
    </source>
</evidence>
<evidence type="ECO:0000313" key="7">
    <source>
        <dbReference type="EMBL" id="KAF2396475.1"/>
    </source>
</evidence>
<organism evidence="7 8">
    <name type="scientific">Trichodelitschia bisporula</name>
    <dbReference type="NCBI Taxonomy" id="703511"/>
    <lineage>
        <taxon>Eukaryota</taxon>
        <taxon>Fungi</taxon>
        <taxon>Dikarya</taxon>
        <taxon>Ascomycota</taxon>
        <taxon>Pezizomycotina</taxon>
        <taxon>Dothideomycetes</taxon>
        <taxon>Dothideomycetes incertae sedis</taxon>
        <taxon>Phaeotrichales</taxon>
        <taxon>Phaeotrichaceae</taxon>
        <taxon>Trichodelitschia</taxon>
    </lineage>
</organism>
<comment type="similarity">
    <text evidence="2">Belongs to the DODA-type extradiol aromatic ring-opening dioxygenase family.</text>
</comment>
<dbReference type="Gene3D" id="3.40.830.10">
    <property type="entry name" value="LigB-like"/>
    <property type="match status" value="1"/>
</dbReference>
<dbReference type="InterPro" id="IPR004183">
    <property type="entry name" value="Xdiol_dOase_suB"/>
</dbReference>
<dbReference type="CDD" id="cd07363">
    <property type="entry name" value="45_DOPA_Dioxygenase"/>
    <property type="match status" value="1"/>
</dbReference>
<evidence type="ECO:0000256" key="3">
    <source>
        <dbReference type="ARBA" id="ARBA00022723"/>
    </source>
</evidence>
<dbReference type="PANTHER" id="PTHR30096">
    <property type="entry name" value="4,5-DOPA DIOXYGENASE EXTRADIOL-LIKE PROTEIN"/>
    <property type="match status" value="1"/>
</dbReference>
<evidence type="ECO:0000256" key="5">
    <source>
        <dbReference type="ARBA" id="ARBA00023002"/>
    </source>
</evidence>
<keyword evidence="8" id="KW-1185">Reference proteome</keyword>
<evidence type="ECO:0000256" key="2">
    <source>
        <dbReference type="ARBA" id="ARBA00007581"/>
    </source>
</evidence>
<dbReference type="Pfam" id="PF02900">
    <property type="entry name" value="LigB"/>
    <property type="match status" value="1"/>
</dbReference>
<accession>A0A6G1HL27</accession>
<evidence type="ECO:0000313" key="8">
    <source>
        <dbReference type="Proteomes" id="UP000799640"/>
    </source>
</evidence>
<dbReference type="PANTHER" id="PTHR30096:SF0">
    <property type="entry name" value="4,5-DOPA DIOXYGENASE EXTRADIOL-LIKE PROTEIN"/>
    <property type="match status" value="1"/>
</dbReference>
<evidence type="ECO:0000256" key="4">
    <source>
        <dbReference type="ARBA" id="ARBA00022833"/>
    </source>
</evidence>
<sequence length="274" mass="30242">MTRASVIALSHGGGPMPAMGDPSHKDIVKSLKRRLPEILKLNTPERPQAIILITAHWSERNPTVSNGEKPKLFYDYYGFPPEAYKLQYDAPGSPAIAKEVVDALKSAGLKPQTDSQRGWDHGVFIPMLLIHPAADIPIIQLSVLSSESPTTHYEMGKALRPLRDRNVAIIGSGFASFHNLRLMFSGALNDPTFRARHTDWNKAVTEGVSEPDAKLRQKKLEDWRSWPMANECHPPSAGEHFMPLLVCAGAGGDGAAGSYVDEFMGLDIHSYYWT</sequence>
<keyword evidence="4" id="KW-0862">Zinc</keyword>
<dbReference type="GO" id="GO:0008270">
    <property type="term" value="F:zinc ion binding"/>
    <property type="evidence" value="ECO:0007669"/>
    <property type="project" value="InterPro"/>
</dbReference>
<dbReference type="EMBL" id="ML996707">
    <property type="protein sequence ID" value="KAF2396475.1"/>
    <property type="molecule type" value="Genomic_DNA"/>
</dbReference>
<dbReference type="InterPro" id="IPR014436">
    <property type="entry name" value="Extradiol_dOase_DODA"/>
</dbReference>
<dbReference type="PIRSF" id="PIRSF006157">
    <property type="entry name" value="Doxgns_DODA"/>
    <property type="match status" value="1"/>
</dbReference>
<dbReference type="SUPFAM" id="SSF53213">
    <property type="entry name" value="LigB-like"/>
    <property type="match status" value="1"/>
</dbReference>
<keyword evidence="3" id="KW-0479">Metal-binding</keyword>
<feature type="domain" description="Extradiol ring-cleavage dioxygenase class III enzyme subunit B" evidence="6">
    <location>
        <begin position="7"/>
        <end position="253"/>
    </location>
</feature>
<dbReference type="OrthoDB" id="7396853at2759"/>
<evidence type="ECO:0000256" key="1">
    <source>
        <dbReference type="ARBA" id="ARBA00001947"/>
    </source>
</evidence>
<dbReference type="GO" id="GO:0016702">
    <property type="term" value="F:oxidoreductase activity, acting on single donors with incorporation of molecular oxygen, incorporation of two atoms of oxygen"/>
    <property type="evidence" value="ECO:0007669"/>
    <property type="project" value="UniProtKB-ARBA"/>
</dbReference>
<reference evidence="7" key="1">
    <citation type="journal article" date="2020" name="Stud. Mycol.">
        <title>101 Dothideomycetes genomes: a test case for predicting lifestyles and emergence of pathogens.</title>
        <authorList>
            <person name="Haridas S."/>
            <person name="Albert R."/>
            <person name="Binder M."/>
            <person name="Bloem J."/>
            <person name="Labutti K."/>
            <person name="Salamov A."/>
            <person name="Andreopoulos B."/>
            <person name="Baker S."/>
            <person name="Barry K."/>
            <person name="Bills G."/>
            <person name="Bluhm B."/>
            <person name="Cannon C."/>
            <person name="Castanera R."/>
            <person name="Culley D."/>
            <person name="Daum C."/>
            <person name="Ezra D."/>
            <person name="Gonzalez J."/>
            <person name="Henrissat B."/>
            <person name="Kuo A."/>
            <person name="Liang C."/>
            <person name="Lipzen A."/>
            <person name="Lutzoni F."/>
            <person name="Magnuson J."/>
            <person name="Mondo S."/>
            <person name="Nolan M."/>
            <person name="Ohm R."/>
            <person name="Pangilinan J."/>
            <person name="Park H.-J."/>
            <person name="Ramirez L."/>
            <person name="Alfaro M."/>
            <person name="Sun H."/>
            <person name="Tritt A."/>
            <person name="Yoshinaga Y."/>
            <person name="Zwiers L.-H."/>
            <person name="Turgeon B."/>
            <person name="Goodwin S."/>
            <person name="Spatafora J."/>
            <person name="Crous P."/>
            <person name="Grigoriev I."/>
        </authorList>
    </citation>
    <scope>NUCLEOTIDE SEQUENCE</scope>
    <source>
        <strain evidence="7">CBS 262.69</strain>
    </source>
</reference>
<proteinExistence type="inferred from homology"/>
<dbReference type="Proteomes" id="UP000799640">
    <property type="component" value="Unassembled WGS sequence"/>
</dbReference>
<name>A0A6G1HL27_9PEZI</name>
<comment type="cofactor">
    <cofactor evidence="1">
        <name>Zn(2+)</name>
        <dbReference type="ChEBI" id="CHEBI:29105"/>
    </cofactor>
</comment>
<keyword evidence="5" id="KW-0560">Oxidoreductase</keyword>
<dbReference type="AlphaFoldDB" id="A0A6G1HL27"/>
<keyword evidence="7" id="KW-0223">Dioxygenase</keyword>